<dbReference type="EMBL" id="FOSW01000008">
    <property type="protein sequence ID" value="SFL22244.1"/>
    <property type="molecule type" value="Genomic_DNA"/>
</dbReference>
<sequence>MWLDGAARRLTIFVDEGGKAPHSMKPLYTEVVHRAHEAGLAGASVFHGIEGYGASRHVHLNRVLSWSADLPVAIVIVDVPEKIDGFLPVVKSLVTDGLVTIDDLRAIHRAHPRGASSPEEEPDAERHRGVLHRLTHLGALTHAGGPADHAP</sequence>
<dbReference type="AlphaFoldDB" id="A0A1I4FWN0"/>
<dbReference type="Proteomes" id="UP000199152">
    <property type="component" value="Unassembled WGS sequence"/>
</dbReference>
<reference evidence="2 3" key="1">
    <citation type="submission" date="2016-10" db="EMBL/GenBank/DDBJ databases">
        <authorList>
            <person name="de Groot N.N."/>
        </authorList>
    </citation>
    <scope>NUCLEOTIDE SEQUENCE [LARGE SCALE GENOMIC DNA]</scope>
    <source>
        <strain evidence="2 3">DSM 45317</strain>
    </source>
</reference>
<comment type="similarity">
    <text evidence="1">Belongs to the UPF0166 family.</text>
</comment>
<dbReference type="Pfam" id="PF02641">
    <property type="entry name" value="DUF190"/>
    <property type="match status" value="1"/>
</dbReference>
<dbReference type="InterPro" id="IPR015867">
    <property type="entry name" value="N-reg_PII/ATP_PRibTrfase_C"/>
</dbReference>
<organism evidence="2 3">
    <name type="scientific">Geodermatophilus ruber</name>
    <dbReference type="NCBI Taxonomy" id="504800"/>
    <lineage>
        <taxon>Bacteria</taxon>
        <taxon>Bacillati</taxon>
        <taxon>Actinomycetota</taxon>
        <taxon>Actinomycetes</taxon>
        <taxon>Geodermatophilales</taxon>
        <taxon>Geodermatophilaceae</taxon>
        <taxon>Geodermatophilus</taxon>
    </lineage>
</organism>
<dbReference type="PANTHER" id="PTHR35983:SF1">
    <property type="entry name" value="UPF0166 PROTEIN TM_0021"/>
    <property type="match status" value="1"/>
</dbReference>
<name>A0A1I4FWN0_9ACTN</name>
<dbReference type="OrthoDB" id="9795599at2"/>
<dbReference type="STRING" id="504800.SAMN04488085_10835"/>
<evidence type="ECO:0000256" key="1">
    <source>
        <dbReference type="ARBA" id="ARBA00010554"/>
    </source>
</evidence>
<dbReference type="InterPro" id="IPR011322">
    <property type="entry name" value="N-reg_PII-like_a/b"/>
</dbReference>
<accession>A0A1I4FWN0</accession>
<gene>
    <name evidence="2" type="ORF">SAMN04488085_10835</name>
</gene>
<proteinExistence type="inferred from homology"/>
<keyword evidence="3" id="KW-1185">Reference proteome</keyword>
<dbReference type="Gene3D" id="3.30.70.120">
    <property type="match status" value="1"/>
</dbReference>
<dbReference type="InterPro" id="IPR003793">
    <property type="entry name" value="UPF0166"/>
</dbReference>
<dbReference type="SUPFAM" id="SSF54913">
    <property type="entry name" value="GlnB-like"/>
    <property type="match status" value="1"/>
</dbReference>
<protein>
    <submittedName>
        <fullName evidence="2">Uncharacterized protein</fullName>
    </submittedName>
</protein>
<dbReference type="PANTHER" id="PTHR35983">
    <property type="entry name" value="UPF0166 PROTEIN TM_0021"/>
    <property type="match status" value="1"/>
</dbReference>
<dbReference type="InParanoid" id="A0A1I4FWN0"/>
<evidence type="ECO:0000313" key="2">
    <source>
        <dbReference type="EMBL" id="SFL22244.1"/>
    </source>
</evidence>
<evidence type="ECO:0000313" key="3">
    <source>
        <dbReference type="Proteomes" id="UP000199152"/>
    </source>
</evidence>
<dbReference type="RefSeq" id="WP_091325932.1">
    <property type="nucleotide sequence ID" value="NZ_FOSW01000008.1"/>
</dbReference>